<dbReference type="GO" id="GO:0005506">
    <property type="term" value="F:iron ion binding"/>
    <property type="evidence" value="ECO:0007669"/>
    <property type="project" value="InterPro"/>
</dbReference>
<evidence type="ECO:0000256" key="1">
    <source>
        <dbReference type="SAM" id="Phobius"/>
    </source>
</evidence>
<dbReference type="SUPFAM" id="SSF48264">
    <property type="entry name" value="Cytochrome P450"/>
    <property type="match status" value="1"/>
</dbReference>
<keyword evidence="1" id="KW-0472">Membrane</keyword>
<dbReference type="Proteomes" id="UP000002051">
    <property type="component" value="Chromosome 6"/>
</dbReference>
<dbReference type="PaxDb" id="3880-AES76670"/>
<dbReference type="GO" id="GO:0004497">
    <property type="term" value="F:monooxygenase activity"/>
    <property type="evidence" value="ECO:0007669"/>
    <property type="project" value="InterPro"/>
</dbReference>
<dbReference type="GO" id="GO:0016705">
    <property type="term" value="F:oxidoreductase activity, acting on paired donors, with incorporation or reduction of molecular oxygen"/>
    <property type="evidence" value="ECO:0007669"/>
    <property type="project" value="InterPro"/>
</dbReference>
<gene>
    <name evidence="2" type="ordered locus">MTR_6g084090</name>
</gene>
<dbReference type="InterPro" id="IPR036396">
    <property type="entry name" value="Cyt_P450_sf"/>
</dbReference>
<organism evidence="2 4">
    <name type="scientific">Medicago truncatula</name>
    <name type="common">Barrel medic</name>
    <name type="synonym">Medicago tribuloides</name>
    <dbReference type="NCBI Taxonomy" id="3880"/>
    <lineage>
        <taxon>Eukaryota</taxon>
        <taxon>Viridiplantae</taxon>
        <taxon>Streptophyta</taxon>
        <taxon>Embryophyta</taxon>
        <taxon>Tracheophyta</taxon>
        <taxon>Spermatophyta</taxon>
        <taxon>Magnoliopsida</taxon>
        <taxon>eudicotyledons</taxon>
        <taxon>Gunneridae</taxon>
        <taxon>Pentapetalae</taxon>
        <taxon>rosids</taxon>
        <taxon>fabids</taxon>
        <taxon>Fabales</taxon>
        <taxon>Fabaceae</taxon>
        <taxon>Papilionoideae</taxon>
        <taxon>50 kb inversion clade</taxon>
        <taxon>NPAAA clade</taxon>
        <taxon>Hologalegina</taxon>
        <taxon>IRL clade</taxon>
        <taxon>Trifolieae</taxon>
        <taxon>Medicago</taxon>
    </lineage>
</organism>
<reference evidence="2 4" key="2">
    <citation type="journal article" date="2014" name="BMC Genomics">
        <title>An improved genome release (version Mt4.0) for the model legume Medicago truncatula.</title>
        <authorList>
            <person name="Tang H."/>
            <person name="Krishnakumar V."/>
            <person name="Bidwell S."/>
            <person name="Rosen B."/>
            <person name="Chan A."/>
            <person name="Zhou S."/>
            <person name="Gentzbittel L."/>
            <person name="Childs K.L."/>
            <person name="Yandell M."/>
            <person name="Gundlach H."/>
            <person name="Mayer K.F."/>
            <person name="Schwartz D.C."/>
            <person name="Town C.D."/>
        </authorList>
    </citation>
    <scope>GENOME REANNOTATION</scope>
    <source>
        <strain evidence="3 4">cv. Jemalong A17</strain>
    </source>
</reference>
<proteinExistence type="predicted"/>
<evidence type="ECO:0000313" key="4">
    <source>
        <dbReference type="Proteomes" id="UP000002051"/>
    </source>
</evidence>
<dbReference type="EnsemblPlants" id="AES76670">
    <property type="protein sequence ID" value="AES76670"/>
    <property type="gene ID" value="MTR_6g084090"/>
</dbReference>
<evidence type="ECO:0000313" key="2">
    <source>
        <dbReference type="EMBL" id="AES76670.1"/>
    </source>
</evidence>
<dbReference type="Gene3D" id="1.10.630.10">
    <property type="entry name" value="Cytochrome P450"/>
    <property type="match status" value="1"/>
</dbReference>
<evidence type="ECO:0000313" key="3">
    <source>
        <dbReference type="EnsemblPlants" id="AES76670"/>
    </source>
</evidence>
<protein>
    <submittedName>
        <fullName evidence="2">Transmembrane protein, putative</fullName>
    </submittedName>
</protein>
<reference evidence="3" key="3">
    <citation type="submission" date="2015-04" db="UniProtKB">
        <authorList>
            <consortium name="EnsemblPlants"/>
        </authorList>
    </citation>
    <scope>IDENTIFICATION</scope>
    <source>
        <strain evidence="3">cv. Jemalong A17</strain>
    </source>
</reference>
<dbReference type="EMBL" id="CM001222">
    <property type="protein sequence ID" value="AES76670.1"/>
    <property type="molecule type" value="Genomic_DNA"/>
</dbReference>
<sequence>MNVILCNSTAKEGSGNNGVIDKYLRDNVLSLLLAGNGTISSSLGWFFWLVFNSS</sequence>
<keyword evidence="1" id="KW-1133">Transmembrane helix</keyword>
<dbReference type="AlphaFoldDB" id="G7KN11"/>
<dbReference type="HOGENOM" id="CLU_3053430_0_0_1"/>
<dbReference type="GO" id="GO:0020037">
    <property type="term" value="F:heme binding"/>
    <property type="evidence" value="ECO:0007669"/>
    <property type="project" value="InterPro"/>
</dbReference>
<name>G7KN11_MEDTR</name>
<accession>G7KN11</accession>
<keyword evidence="4" id="KW-1185">Reference proteome</keyword>
<keyword evidence="1 2" id="KW-0812">Transmembrane</keyword>
<feature type="transmembrane region" description="Helical" evidence="1">
    <location>
        <begin position="28"/>
        <end position="51"/>
    </location>
</feature>
<reference evidence="2 4" key="1">
    <citation type="journal article" date="2011" name="Nature">
        <title>The Medicago genome provides insight into the evolution of rhizobial symbioses.</title>
        <authorList>
            <person name="Young N.D."/>
            <person name="Debelle F."/>
            <person name="Oldroyd G.E."/>
            <person name="Geurts R."/>
            <person name="Cannon S.B."/>
            <person name="Udvardi M.K."/>
            <person name="Benedito V.A."/>
            <person name="Mayer K.F."/>
            <person name="Gouzy J."/>
            <person name="Schoof H."/>
            <person name="Van de Peer Y."/>
            <person name="Proost S."/>
            <person name="Cook D.R."/>
            <person name="Meyers B.C."/>
            <person name="Spannagl M."/>
            <person name="Cheung F."/>
            <person name="De Mita S."/>
            <person name="Krishnakumar V."/>
            <person name="Gundlach H."/>
            <person name="Zhou S."/>
            <person name="Mudge J."/>
            <person name="Bharti A.K."/>
            <person name="Murray J.D."/>
            <person name="Naoumkina M.A."/>
            <person name="Rosen B."/>
            <person name="Silverstein K.A."/>
            <person name="Tang H."/>
            <person name="Rombauts S."/>
            <person name="Zhao P.X."/>
            <person name="Zhou P."/>
            <person name="Barbe V."/>
            <person name="Bardou P."/>
            <person name="Bechner M."/>
            <person name="Bellec A."/>
            <person name="Berger A."/>
            <person name="Berges H."/>
            <person name="Bidwell S."/>
            <person name="Bisseling T."/>
            <person name="Choisne N."/>
            <person name="Couloux A."/>
            <person name="Denny R."/>
            <person name="Deshpande S."/>
            <person name="Dai X."/>
            <person name="Doyle J.J."/>
            <person name="Dudez A.M."/>
            <person name="Farmer A.D."/>
            <person name="Fouteau S."/>
            <person name="Franken C."/>
            <person name="Gibelin C."/>
            <person name="Gish J."/>
            <person name="Goldstein S."/>
            <person name="Gonzalez A.J."/>
            <person name="Green P.J."/>
            <person name="Hallab A."/>
            <person name="Hartog M."/>
            <person name="Hua A."/>
            <person name="Humphray S.J."/>
            <person name="Jeong D.H."/>
            <person name="Jing Y."/>
            <person name="Jocker A."/>
            <person name="Kenton S.M."/>
            <person name="Kim D.J."/>
            <person name="Klee K."/>
            <person name="Lai H."/>
            <person name="Lang C."/>
            <person name="Lin S."/>
            <person name="Macmil S.L."/>
            <person name="Magdelenat G."/>
            <person name="Matthews L."/>
            <person name="McCorrison J."/>
            <person name="Monaghan E.L."/>
            <person name="Mun J.H."/>
            <person name="Najar F.Z."/>
            <person name="Nicholson C."/>
            <person name="Noirot C."/>
            <person name="O'Bleness M."/>
            <person name="Paule C.R."/>
            <person name="Poulain J."/>
            <person name="Prion F."/>
            <person name="Qin B."/>
            <person name="Qu C."/>
            <person name="Retzel E.F."/>
            <person name="Riddle C."/>
            <person name="Sallet E."/>
            <person name="Samain S."/>
            <person name="Samson N."/>
            <person name="Sanders I."/>
            <person name="Saurat O."/>
            <person name="Scarpelli C."/>
            <person name="Schiex T."/>
            <person name="Segurens B."/>
            <person name="Severin A.J."/>
            <person name="Sherrier D.J."/>
            <person name="Shi R."/>
            <person name="Sims S."/>
            <person name="Singer S.R."/>
            <person name="Sinharoy S."/>
            <person name="Sterck L."/>
            <person name="Viollet A."/>
            <person name="Wang B.B."/>
            <person name="Wang K."/>
            <person name="Wang M."/>
            <person name="Wang X."/>
            <person name="Warfsmann J."/>
            <person name="Weissenbach J."/>
            <person name="White D.D."/>
            <person name="White J.D."/>
            <person name="Wiley G.B."/>
            <person name="Wincker P."/>
            <person name="Xing Y."/>
            <person name="Yang L."/>
            <person name="Yao Z."/>
            <person name="Ying F."/>
            <person name="Zhai J."/>
            <person name="Zhou L."/>
            <person name="Zuber A."/>
            <person name="Denarie J."/>
            <person name="Dixon R.A."/>
            <person name="May G.D."/>
            <person name="Schwartz D.C."/>
            <person name="Rogers J."/>
            <person name="Quetier F."/>
            <person name="Town C.D."/>
            <person name="Roe B.A."/>
        </authorList>
    </citation>
    <scope>NUCLEOTIDE SEQUENCE [LARGE SCALE GENOMIC DNA]</scope>
    <source>
        <strain evidence="2">A17</strain>
        <strain evidence="3 4">cv. Jemalong A17</strain>
    </source>
</reference>